<dbReference type="InterPro" id="IPR006910">
    <property type="entry name" value="Rad21_Rec8_N"/>
</dbReference>
<evidence type="ECO:0000256" key="3">
    <source>
        <dbReference type="ARBA" id="ARBA00009870"/>
    </source>
</evidence>
<dbReference type="GO" id="GO:0008278">
    <property type="term" value="C:cohesin complex"/>
    <property type="evidence" value="ECO:0007669"/>
    <property type="project" value="InterPro"/>
</dbReference>
<dbReference type="Proteomes" id="UP000694621">
    <property type="component" value="Unplaced"/>
</dbReference>
<evidence type="ECO:0000256" key="2">
    <source>
        <dbReference type="ARBA" id="ARBA00004286"/>
    </source>
</evidence>
<comment type="subcellular location">
    <subcellularLocation>
        <location evidence="2">Chromosome</location>
    </subcellularLocation>
    <subcellularLocation>
        <location evidence="1">Nucleus</location>
    </subcellularLocation>
</comment>
<accession>A0A8B9KYI3</accession>
<keyword evidence="6" id="KW-0539">Nucleus</keyword>
<name>A0A8B9KYI3_ASTMX</name>
<dbReference type="GO" id="GO:0007062">
    <property type="term" value="P:sister chromatid cohesion"/>
    <property type="evidence" value="ECO:0007669"/>
    <property type="project" value="InterPro"/>
</dbReference>
<evidence type="ECO:0000256" key="5">
    <source>
        <dbReference type="ARBA" id="ARBA00022829"/>
    </source>
</evidence>
<dbReference type="FunFam" id="1.10.10.580:FF:000001">
    <property type="entry name" value="double-strand-break repair protein rad21 homolog"/>
    <property type="match status" value="1"/>
</dbReference>
<dbReference type="InterPro" id="IPR006909">
    <property type="entry name" value="Rad21/Rec8_C_eu"/>
</dbReference>
<proteinExistence type="inferred from homology"/>
<keyword evidence="4" id="KW-0158">Chromosome</keyword>
<dbReference type="Pfam" id="PF04824">
    <property type="entry name" value="Rad21_Rec8"/>
    <property type="match status" value="1"/>
</dbReference>
<evidence type="ECO:0000259" key="9">
    <source>
        <dbReference type="Pfam" id="PF04825"/>
    </source>
</evidence>
<reference evidence="10" key="1">
    <citation type="submission" date="2025-08" db="UniProtKB">
        <authorList>
            <consortium name="Ensembl"/>
        </authorList>
    </citation>
    <scope>IDENTIFICATION</scope>
</reference>
<evidence type="ECO:0000256" key="1">
    <source>
        <dbReference type="ARBA" id="ARBA00004123"/>
    </source>
</evidence>
<dbReference type="GO" id="GO:0003682">
    <property type="term" value="F:chromatin binding"/>
    <property type="evidence" value="ECO:0007669"/>
    <property type="project" value="TreeGrafter"/>
</dbReference>
<gene>
    <name evidence="10" type="primary">rad21a</name>
</gene>
<organism evidence="10 11">
    <name type="scientific">Astyanax mexicanus</name>
    <name type="common">Blind cave fish</name>
    <name type="synonym">Astyanax fasciatus mexicanus</name>
    <dbReference type="NCBI Taxonomy" id="7994"/>
    <lineage>
        <taxon>Eukaryota</taxon>
        <taxon>Metazoa</taxon>
        <taxon>Chordata</taxon>
        <taxon>Craniata</taxon>
        <taxon>Vertebrata</taxon>
        <taxon>Euteleostomi</taxon>
        <taxon>Actinopterygii</taxon>
        <taxon>Neopterygii</taxon>
        <taxon>Teleostei</taxon>
        <taxon>Ostariophysi</taxon>
        <taxon>Characiformes</taxon>
        <taxon>Characoidei</taxon>
        <taxon>Acestrorhamphidae</taxon>
        <taxon>Acestrorhamphinae</taxon>
        <taxon>Astyanax</taxon>
    </lineage>
</organism>
<dbReference type="Ensembl" id="ENSAMXT00005047223.1">
    <property type="protein sequence ID" value="ENSAMXP00005043440.1"/>
    <property type="gene ID" value="ENSAMXG00005020182.1"/>
</dbReference>
<dbReference type="InterPro" id="IPR039781">
    <property type="entry name" value="Rad21/Rec8-like"/>
</dbReference>
<keyword evidence="5" id="KW-0159">Chromosome partition</keyword>
<feature type="compositionally biased region" description="Low complexity" evidence="7">
    <location>
        <begin position="267"/>
        <end position="278"/>
    </location>
</feature>
<evidence type="ECO:0000256" key="6">
    <source>
        <dbReference type="ARBA" id="ARBA00023242"/>
    </source>
</evidence>
<dbReference type="GO" id="GO:0005634">
    <property type="term" value="C:nucleus"/>
    <property type="evidence" value="ECO:0007669"/>
    <property type="project" value="UniProtKB-SubCell"/>
</dbReference>
<sequence>MFYAHFVLSKRGPLAKIWLAAHWDKKLTKAHVFECNLESSVESIISPKVKMALRTSGHLLLGVVRIYHRKAKYLLADCNEAFIKIKMAFRPGVVDLPEDNREAAYNAITLPEEFHDFDQPLPDLDDIDVAQQFTLNQSRVEEITMREEVGNLSIMADNDFGDFGMDDREIMREESAFEVDIIHGSSASNLLLEAEPGPAHLPDKSTNLDYDDFGENNLENSDGGILVDKLLSSDGGGGIFDDPPAITDSVMMPPDHGDDDDDFDNFSPGAPDSPDSGPVEPLPNTTDQTEQTTLVPNEEEAFALEPIDITVKETKAKRKRKLIVDSLKELDSKTIRAQLSDYSDIVTTLDLAPPTKKLMMWKETGGVEKLFSLPAQPLWNSRMLKMFTRCLTPLVPDELRKRRKGGEADSLEEFLKELENPEVPREEQITQRNREIDTIVEEPSMLQVSSIEGSRTALDETLMPPPSRQRGVKRKSQEAEAALPVMLSQQLDMPQVDLPPEDTTNLSRLVPELDLLGEKSKDKDDSEEEEEEGEGQGDQDQEERRWNKRTQQMLHGLQRVVAKTGAQSISLLELCKNNNKKQAAAKFYSFLVLKKQQAVELSQSEPYSDIIATPGPRFHLV</sequence>
<dbReference type="AlphaFoldDB" id="A0A8B9KYI3"/>
<dbReference type="SUPFAM" id="SSF46785">
    <property type="entry name" value="Winged helix' DNA-binding domain"/>
    <property type="match status" value="1"/>
</dbReference>
<feature type="domain" description="Rad21/Rec8-like protein C-terminal eukaryotic" evidence="8">
    <location>
        <begin position="565"/>
        <end position="618"/>
    </location>
</feature>
<protein>
    <submittedName>
        <fullName evidence="10">Double-strand-break repair protein rad21 homolog</fullName>
    </submittedName>
</protein>
<feature type="region of interest" description="Disordered" evidence="7">
    <location>
        <begin position="236"/>
        <end position="289"/>
    </location>
</feature>
<dbReference type="InterPro" id="IPR036390">
    <property type="entry name" value="WH_DNA-bd_sf"/>
</dbReference>
<dbReference type="PANTHER" id="PTHR12585">
    <property type="entry name" value="SCC1 / RAD21 FAMILY MEMBER"/>
    <property type="match status" value="1"/>
</dbReference>
<feature type="region of interest" description="Disordered" evidence="7">
    <location>
        <begin position="446"/>
        <end position="479"/>
    </location>
</feature>
<dbReference type="Gene3D" id="1.10.10.580">
    <property type="entry name" value="Structural maintenance of chromosome 1. Chain E"/>
    <property type="match status" value="1"/>
</dbReference>
<feature type="compositionally biased region" description="Acidic residues" evidence="7">
    <location>
        <begin position="525"/>
        <end position="541"/>
    </location>
</feature>
<comment type="similarity">
    <text evidence="3">Belongs to the rad21 family.</text>
</comment>
<dbReference type="InterPro" id="IPR023093">
    <property type="entry name" value="ScpA-like_C"/>
</dbReference>
<dbReference type="PANTHER" id="PTHR12585:SF71">
    <property type="entry name" value="DOUBLE-STRAND-BREAK REPAIR PROTEIN RAD21 HOMOLOG-RELATED"/>
    <property type="match status" value="1"/>
</dbReference>
<evidence type="ECO:0000313" key="10">
    <source>
        <dbReference type="Ensembl" id="ENSAMXP00005043440.1"/>
    </source>
</evidence>
<evidence type="ECO:0000259" key="8">
    <source>
        <dbReference type="Pfam" id="PF04824"/>
    </source>
</evidence>
<dbReference type="GO" id="GO:0007059">
    <property type="term" value="P:chromosome segregation"/>
    <property type="evidence" value="ECO:0007669"/>
    <property type="project" value="UniProtKB-KW"/>
</dbReference>
<dbReference type="GO" id="GO:1990414">
    <property type="term" value="P:replication-born double-strand break repair via sister chromatid exchange"/>
    <property type="evidence" value="ECO:0007669"/>
    <property type="project" value="TreeGrafter"/>
</dbReference>
<evidence type="ECO:0000313" key="11">
    <source>
        <dbReference type="Proteomes" id="UP000694621"/>
    </source>
</evidence>
<feature type="region of interest" description="Disordered" evidence="7">
    <location>
        <begin position="495"/>
        <end position="544"/>
    </location>
</feature>
<dbReference type="InterPro" id="IPR049589">
    <property type="entry name" value="NXP1_M-like"/>
</dbReference>
<evidence type="ECO:0000256" key="4">
    <source>
        <dbReference type="ARBA" id="ARBA00022454"/>
    </source>
</evidence>
<evidence type="ECO:0000256" key="7">
    <source>
        <dbReference type="SAM" id="MobiDB-lite"/>
    </source>
</evidence>
<dbReference type="Pfam" id="PF04825">
    <property type="entry name" value="Rad21_Rec8_N"/>
    <property type="match status" value="1"/>
</dbReference>
<feature type="domain" description="Rad21/Rec8-like protein N-terminal" evidence="9">
    <location>
        <begin position="1"/>
        <end position="102"/>
    </location>
</feature>
<dbReference type="CDD" id="cd21792">
    <property type="entry name" value="Rad21_Rec8_M_NXP1-like"/>
    <property type="match status" value="1"/>
</dbReference>